<accession>A0AAX3AU51</accession>
<feature type="compositionally biased region" description="Basic residues" evidence="1">
    <location>
        <begin position="10"/>
        <end position="20"/>
    </location>
</feature>
<dbReference type="RefSeq" id="YP_010805385.1">
    <property type="nucleotide sequence ID" value="NC_077147.1"/>
</dbReference>
<dbReference type="EMBL" id="MZ766431">
    <property type="protein sequence ID" value="UOQ18884.1"/>
    <property type="molecule type" value="Genomic_DNA"/>
</dbReference>
<keyword evidence="3" id="KW-1185">Reference proteome</keyword>
<reference evidence="2 3" key="1">
    <citation type="journal article" date="2022" name="Virus Genes">
        <title>The complete genome sequence of an alphabaculovirus from the brown tussock moth, Olene mendosa Hubner, expands our knowledge of lymantriine baculovirus diversity and evolution.</title>
        <authorList>
            <person name="Harrison R.L."/>
            <person name="Rowley D.L."/>
        </authorList>
    </citation>
    <scope>NUCLEOTIDE SEQUENCE [LARGE SCALE GENOMIC DNA]</scope>
    <source>
        <strain evidence="2">435</strain>
    </source>
</reference>
<evidence type="ECO:0000313" key="3">
    <source>
        <dbReference type="Proteomes" id="UP001157381"/>
    </source>
</evidence>
<dbReference type="KEGG" id="vg:80544279"/>
<sequence>MDASQNSKQKPLKMFHRWSSHGRGVGRPALFVRPGTVRRRAFEQAGRRQSKEKEMRGKGGARGDCGESSHVGGRGPIGRHCARKRNCGPLAAEAGQSAKAGPFQKTIKFLIRAQACKPCITHAIGFRNRGALHFDFEQSSFEDYEYREMYDKYLRRAKAPVTCGKCAKTMKASQYPEHLTTVHNRRPLQLSCVWCDDRSVWDRHSASGLMFEHMFCCLRMYVQQNGAK</sequence>
<dbReference type="GeneID" id="80544279"/>
<name>A0AAX3AU51_9ABAC</name>
<proteinExistence type="predicted"/>
<feature type="compositionally biased region" description="Basic and acidic residues" evidence="1">
    <location>
        <begin position="40"/>
        <end position="57"/>
    </location>
</feature>
<dbReference type="Proteomes" id="UP001157381">
    <property type="component" value="Segment"/>
</dbReference>
<protein>
    <recommendedName>
        <fullName evidence="4">C2H2-type domain-containing protein</fullName>
    </recommendedName>
</protein>
<evidence type="ECO:0000313" key="2">
    <source>
        <dbReference type="EMBL" id="UOQ18884.1"/>
    </source>
</evidence>
<organism evidence="2 3">
    <name type="scientific">Olene mendosa nucleopolyhedrovirus</name>
    <dbReference type="NCBI Taxonomy" id="2933796"/>
    <lineage>
        <taxon>Viruses</taxon>
        <taxon>Viruses incertae sedis</taxon>
        <taxon>Naldaviricetes</taxon>
        <taxon>Lefavirales</taxon>
        <taxon>Baculoviridae</taxon>
        <taxon>Alphabaculovirus</taxon>
        <taxon>Alphabaculovirus olmendosae</taxon>
    </lineage>
</organism>
<evidence type="ECO:0000256" key="1">
    <source>
        <dbReference type="SAM" id="MobiDB-lite"/>
    </source>
</evidence>
<evidence type="ECO:0008006" key="4">
    <source>
        <dbReference type="Google" id="ProtNLM"/>
    </source>
</evidence>
<feature type="region of interest" description="Disordered" evidence="1">
    <location>
        <begin position="1"/>
        <end position="78"/>
    </location>
</feature>